<evidence type="ECO:0000256" key="7">
    <source>
        <dbReference type="ARBA" id="ARBA00022833"/>
    </source>
</evidence>
<dbReference type="FunFam" id="1.10.418.10:FF:000068">
    <property type="entry name" value="Putative Filamin-A"/>
    <property type="match status" value="1"/>
</dbReference>
<comment type="similarity">
    <text evidence="2">Belongs to the EGR C2H2-type zinc-finger protein family.</text>
</comment>
<feature type="repeat" description="Filamin" evidence="12">
    <location>
        <begin position="1731"/>
        <end position="1809"/>
    </location>
</feature>
<keyword evidence="11" id="KW-0539">Nucleus</keyword>
<dbReference type="Pfam" id="PF11914">
    <property type="entry name" value="DUF3432"/>
    <property type="match status" value="1"/>
</dbReference>
<feature type="compositionally biased region" description="Polar residues" evidence="13">
    <location>
        <begin position="831"/>
        <end position="843"/>
    </location>
</feature>
<keyword evidence="8" id="KW-0805">Transcription regulation</keyword>
<feature type="repeat" description="Filamin" evidence="12">
    <location>
        <begin position="3013"/>
        <end position="3106"/>
    </location>
</feature>
<feature type="repeat" description="Filamin" evidence="12">
    <location>
        <begin position="1913"/>
        <end position="1989"/>
    </location>
</feature>
<reference evidence="15 16" key="1">
    <citation type="journal article" date="2024" name="BMC Genomics">
        <title>Genome assembly of redclaw crayfish (Cherax quadricarinatus) provides insights into its immune adaptation and hypoxia tolerance.</title>
        <authorList>
            <person name="Liu Z."/>
            <person name="Zheng J."/>
            <person name="Li H."/>
            <person name="Fang K."/>
            <person name="Wang S."/>
            <person name="He J."/>
            <person name="Zhou D."/>
            <person name="Weng S."/>
            <person name="Chi M."/>
            <person name="Gu Z."/>
            <person name="He J."/>
            <person name="Li F."/>
            <person name="Wang M."/>
        </authorList>
    </citation>
    <scope>NUCLEOTIDE SEQUENCE [LARGE SCALE GENOMIC DNA]</scope>
    <source>
        <strain evidence="15">ZL_2023a</strain>
    </source>
</reference>
<feature type="repeat" description="Filamin" evidence="12">
    <location>
        <begin position="1371"/>
        <end position="1447"/>
    </location>
</feature>
<feature type="repeat" description="Filamin" evidence="12">
    <location>
        <begin position="352"/>
        <end position="446"/>
    </location>
</feature>
<feature type="repeat" description="Filamin" evidence="12">
    <location>
        <begin position="1447"/>
        <end position="1541"/>
    </location>
</feature>
<feature type="repeat" description="Filamin" evidence="12">
    <location>
        <begin position="1539"/>
        <end position="1628"/>
    </location>
</feature>
<feature type="repeat" description="Filamin" evidence="12">
    <location>
        <begin position="1265"/>
        <end position="1360"/>
    </location>
</feature>
<dbReference type="FunFam" id="1.10.418.10:FF:000078">
    <property type="entry name" value="Putative Filamin-A"/>
    <property type="match status" value="1"/>
</dbReference>
<feature type="region of interest" description="Disordered" evidence="13">
    <location>
        <begin position="1082"/>
        <end position="1109"/>
    </location>
</feature>
<feature type="domain" description="Calponin-homology (CH)" evidence="14">
    <location>
        <begin position="37"/>
        <end position="141"/>
    </location>
</feature>
<dbReference type="PANTHER" id="PTHR38537">
    <property type="entry name" value="JITTERBUG, ISOFORM N"/>
    <property type="match status" value="1"/>
</dbReference>
<feature type="compositionally biased region" description="Basic and acidic residues" evidence="13">
    <location>
        <begin position="647"/>
        <end position="662"/>
    </location>
</feature>
<dbReference type="InterPro" id="IPR013783">
    <property type="entry name" value="Ig-like_fold"/>
</dbReference>
<feature type="repeat" description="Filamin" evidence="12">
    <location>
        <begin position="1987"/>
        <end position="2080"/>
    </location>
</feature>
<feature type="repeat" description="Filamin" evidence="12">
    <location>
        <begin position="1626"/>
        <end position="1720"/>
    </location>
</feature>
<comment type="caution">
    <text evidence="15">The sequence shown here is derived from an EMBL/GenBank/DDBJ whole genome shotgun (WGS) entry which is preliminary data.</text>
</comment>
<keyword evidence="6" id="KW-0863">Zinc-finger</keyword>
<proteinExistence type="inferred from homology"/>
<keyword evidence="5" id="KW-0677">Repeat</keyword>
<dbReference type="Pfam" id="PF00630">
    <property type="entry name" value="Filamin"/>
    <property type="match status" value="22"/>
</dbReference>
<keyword evidence="7" id="KW-0862">Zinc</keyword>
<dbReference type="FunFam" id="2.60.40.10:FF:001473">
    <property type="entry name" value="Jitterbug, isoform C"/>
    <property type="match status" value="2"/>
</dbReference>
<sequence>MSEEQLRMSHAGLLARSAEGHAAKGMRIKDQEDMWVEIQHHTFRNWVNVQLRDTGLRVENLSEDLCDGLALVTLVEVLQKRRLRKVKRVLNQHQALENVTTALNAIAHDGIKLVNIGNVDIVNGNLKLILGLIWSLIMHYQIGQSKFPPKKLMLAWLKAVLPDCRIQNFTSDWNSGVYLSALLDYCKPGLHTNWRNLNPRNSVENCKNAMEIARAEFNIPMVLDPEILASPYLDDLSGMTYLSYFMKEGGPGYKATLNWVQKQLPDRKIRNFTSDWNDGLNLTRLVKQLGGPVPGYKNLNSDPKNWESNLQLGIEGGRKLGVEPVLAAADMARQDVESLANMGYIAHYQWIRPRDSPADTVAVKCDLDNVRVNNPVPFKIDYLTNEVVVSEIKVQVKGPSGLVRVELDISPRGGKGVFIPQEVGIYELKVINEGEVVEGCPVKVRALPDVSKIMFSGIDPCALGSIVEVLINSNGAGGGDIEVTAYSPTKRPLTCPVKVEDGVYAATFQPDEAGQWSIAVCYDDEHIQGSPFTCHVYDPHSLKLHGLEKGPHSDAGKSFTFVVDATECGWGDAKVDVTQGGRSLHSNTLEVDRGLYEVTFTPSQAAKHKIYAYFNGHEVKGSPFSLHLGVEPPPDRKDSKSKKKKSSSRENKDPKSGREIVKEYSGQALINSPRLASTHTPPDAKSTLTKTYDSTVSDTYDSPRNKSYDSSINKSYDSTVNKTYDSSIKKTYDSTTNKIYDSSIKKSYDSTINKSYESPVNKSYDAPTSKIYDSPVSKRYDSPNSKGYESVHKIYESTVNRSYESSPDKSYENVLLHQPYQSPSAKHDSTPNKAYDSSLTKTSSTTYDTINNKYVNFESSSVVNRSTVYDTSVKKVHSSYDTSPPKITYDSTPKKITASYDSSYDSSPPSPSKIDSSGSPSGYNRSGNLDSSYNSSFNTSTSTVINTGLSKTTSVFTKSASPARLSSPGPRKSSSPSPPLPRAIRATSPPEIHRSSPRRGTSPPAVHRSSPLRTTSPPAVHRSSPLRATSPPAAPPDNLTGLSSPAKVLQVAQNAAKTSEARQLRILQGSSKLRTRTLIIDKDDDSSVGGGSVDEAPQHPRLSSEQRSALLSSDERFTTSANVNTASNIASTSSASLITTNIRKTEEKLVTAGERRVTSTGGQTVGIGAMGLPPDGRRGGRSDLPPPTTTTTTTEHSLTTRRDHIPAAEDLAHTVRDDAHTRRDLTHTGRDHIQSMESTTYLSSSTTSVDVVDAVSHRLRSSPTQHTVDPSRVSVSGPGVRLVSVSSQAEFTVSTPQPLRQEEVNVRITGPGKRVVPVATQDTSGGDVMAAFTPQDVGEYLVDVRVGDTRVPGSPFRCYVYNAQEIRVGTIPNGIVGRPVEFEIDGSSAGSGNLEILVNGGHVTSYVRNLGHQRFLASFVPHSAIRHTVEMRFNGEKVPGSPWSVEVMEGSGARVAVLGDSIKHFPAGQLSAFDISAANVSKEDIQVHIVSPAKRPVSYQLSESGENVYRVAFVTTEVGSYVVDVAVAGQKVQGSPFIAKAYDAGLIRVSDVPNGVVGQPCQFRVDASQAGEGQLEISINDGEVPNHVQVLGGGRCLVSFTPDTAKIHTIDIKFNGETVRGCPFVCRVADTSRVSLTLRHLELIPVGQPAAFNISVDGGGSAELTVTVRTPSHTTLPVRVSGSVRAGFIAEFKPVEVGAHTIIVNYNESAVSGTPFTCKVYDASKVGVSHLPRGAIGKSLQFVVDASEAGEGNLEISISAAGRNIPTQVHPQGSARFAVSFVPLEAIDHSINISFNKEPVQGSPFVAKVQADPNRIVVSGQSLAATAVGKTSFFTISNVTGSVEDVEVSVEGPNGLPVAAQVRDNGDHTFRVEFAPRSAGEHRIHVAYSGEAIPGSPFSCKVYDVSAIKVRPVERGMVAKPVTFLVETNNAGPGNLEVTVNNGQVPTSAQAQGNHVYAISFTPKEAKPHVVELKFNGENVPGSPFSCEVVDVSRVTVAGTGLEKVPVDQPATFTVDSQASVDQLEVKVLSPLRVSLEPRVSTNDEGKLLVEYTPTEVGDHSVEVRVAGMLVPGSPFLVKAYDATKVRVTEVATGIVAKPVYFSIDASQAGAGNLEIIVSVNGRNVPNYVQSEGHARFRVNFKPKEAAVHTLSVKFNGLPVPGSPFKCRVSDSSQVVISGAGLKMSSLARPAVITIDPRSADVTDCVVQVTSPSGAHVPVKLSGELPNKLTAEFQPLEVGPHTINVIMDGESVGGSPFTCNIYDVTKVQVISLDHTKVNRPVTFTVDASQAGEGTLELVVTTAKASVRAEVAARSRGLYDVTFTPHEPIPHFVNITFNEEDVLGSPFKCDVRELEPREVRHLQRKESQMVTAKGDGLKQVVTGSTASFTVDTKGLDGELDIRVTGPDGGQVPARLVKLRSGLHRAEYRADQVGSYSVAVLHQGTPINGTPYTVEAADPRRVNLQPAGECFSAQECALKVDASGAGRGTLSVGVRAAGQDVKHSIRDLGGGLYKVLFYPRAPIPHKVDIRYNGVPVQGGPFEVGVRNPATGHSVTATGIGLHQARVNKPTSFVIETLGQPSKEFDVLITGPQDWAVPVKCYQQKDGNLLAEYTPHIPGTYKIEVMCSTKHVKGSPFQCTAYDASKVMLGHSKLVTAVGEPCLFKLDKSEAGIADLEVHIVAPSGVVMPLEVKSGPAGEAVEWVPDAPGQYRVTFLYGGEEVPGSPLTVEVGESGLASVKGSGLDGGAVDTPLTFTIDGRGLLGEPHVTVDGPDSVARVNVRKQDEGLYQVTYVPHEVGIFDVRVQWNKRDVAGSPFHPKIVDPARVRLIGGWSSLQDADGRLELTPREEKRLAFDVSEAGPGRLKGEVMHEGRQVEIGMDQNGSRARLLFTPPGEGSYELRLWYADLPLPDMPVLGWAEPVSTGDHTRVTLQGHGLNTARCGDQSEFIIDGSAAGPGAPDVTMSGTKTDISVSLTHQGGGLWRAVYTPIVPGAYLLNVMWSDRQVRGCPLKVNVESAADASRVVCSGEGLRHGMVGNEIKSFIDTRRAGPGELTVTCTGPQKVALCDLDEHGDGTFTLNIRPQEPGRHALSVKYEGEHVPGSPFTLKVAGAPDPSKVRVYGPGIEHGVLASYQSRFICDTRGAGAGQLTVRIRGPKGAFRVEMQRESQKDRTILCKYDPTEPGDYRMEVKWSGEHVPGSPFIVMIFDTQDELNRYMAGGYSPSGPGGAPSDYYGSIGYGTYGAVSFGQMSWRGSQAQL</sequence>
<feature type="region of interest" description="Disordered" evidence="13">
    <location>
        <begin position="1152"/>
        <end position="1231"/>
    </location>
</feature>
<evidence type="ECO:0000256" key="6">
    <source>
        <dbReference type="ARBA" id="ARBA00022771"/>
    </source>
</evidence>
<keyword evidence="16" id="KW-1185">Reference proteome</keyword>
<dbReference type="SUPFAM" id="SSF47576">
    <property type="entry name" value="Calponin-homology domain, CH-domain"/>
    <property type="match status" value="2"/>
</dbReference>
<dbReference type="InterPro" id="IPR001298">
    <property type="entry name" value="Filamin/ABP280_rpt"/>
</dbReference>
<feature type="repeat" description="Filamin" evidence="12">
    <location>
        <begin position="2726"/>
        <end position="2818"/>
    </location>
</feature>
<feature type="region of interest" description="Disordered" evidence="13">
    <location>
        <begin position="954"/>
        <end position="1043"/>
    </location>
</feature>
<feature type="region of interest" description="Disordered" evidence="13">
    <location>
        <begin position="874"/>
        <end position="927"/>
    </location>
</feature>
<feature type="repeat" description="Filamin" evidence="12">
    <location>
        <begin position="2271"/>
        <end position="2350"/>
    </location>
</feature>
<evidence type="ECO:0000256" key="11">
    <source>
        <dbReference type="ARBA" id="ARBA00023242"/>
    </source>
</evidence>
<dbReference type="FunFam" id="2.60.40.10:FF:001145">
    <property type="entry name" value="Jitterbug, isoform I"/>
    <property type="match status" value="3"/>
</dbReference>
<feature type="region of interest" description="Disordered" evidence="13">
    <location>
        <begin position="625"/>
        <end position="718"/>
    </location>
</feature>
<dbReference type="SMART" id="SM00033">
    <property type="entry name" value="CH"/>
    <property type="match status" value="3"/>
</dbReference>
<dbReference type="EMBL" id="JARKIK010000024">
    <property type="protein sequence ID" value="KAK8743527.1"/>
    <property type="molecule type" value="Genomic_DNA"/>
</dbReference>
<dbReference type="PANTHER" id="PTHR38537:SF13">
    <property type="entry name" value="JITTERBUG, ISOFORM N"/>
    <property type="match status" value="1"/>
</dbReference>
<feature type="repeat" description="Filamin" evidence="12">
    <location>
        <begin position="1808"/>
        <end position="1902"/>
    </location>
</feature>
<feature type="repeat" description="Filamin" evidence="12">
    <location>
        <begin position="2544"/>
        <end position="2638"/>
    </location>
</feature>
<feature type="repeat" description="Filamin" evidence="12">
    <location>
        <begin position="2078"/>
        <end position="2169"/>
    </location>
</feature>
<evidence type="ECO:0000256" key="9">
    <source>
        <dbReference type="ARBA" id="ARBA00023125"/>
    </source>
</evidence>
<dbReference type="PROSITE" id="PS50021">
    <property type="entry name" value="CH"/>
    <property type="match status" value="2"/>
</dbReference>
<dbReference type="Proteomes" id="UP001445076">
    <property type="component" value="Unassembled WGS sequence"/>
</dbReference>
<evidence type="ECO:0000313" key="15">
    <source>
        <dbReference type="EMBL" id="KAK8743527.1"/>
    </source>
</evidence>
<name>A0AAW0XI52_CHEQU</name>
<dbReference type="GO" id="GO:0051015">
    <property type="term" value="F:actin filament binding"/>
    <property type="evidence" value="ECO:0007669"/>
    <property type="project" value="InterPro"/>
</dbReference>
<feature type="repeat" description="Filamin" evidence="12">
    <location>
        <begin position="2816"/>
        <end position="2916"/>
    </location>
</feature>
<feature type="repeat" description="Filamin" evidence="12">
    <location>
        <begin position="457"/>
        <end position="536"/>
    </location>
</feature>
<evidence type="ECO:0000256" key="12">
    <source>
        <dbReference type="PROSITE-ProRule" id="PRU00087"/>
    </source>
</evidence>
<feature type="region of interest" description="Disordered" evidence="13">
    <location>
        <begin position="821"/>
        <end position="843"/>
    </location>
</feature>
<protein>
    <recommendedName>
        <fullName evidence="14">Calponin-homology (CH) domain-containing protein</fullName>
    </recommendedName>
</protein>
<dbReference type="Gene3D" id="1.10.418.10">
    <property type="entry name" value="Calponin-like domain"/>
    <property type="match status" value="3"/>
</dbReference>
<dbReference type="CDD" id="cd21227">
    <property type="entry name" value="CH_jitterbug-like_rpt1"/>
    <property type="match status" value="1"/>
</dbReference>
<keyword evidence="10" id="KW-0804">Transcription</keyword>
<feature type="repeat" description="Filamin" evidence="12">
    <location>
        <begin position="2461"/>
        <end position="2543"/>
    </location>
</feature>
<dbReference type="InterPro" id="IPR044801">
    <property type="entry name" value="Filamin"/>
</dbReference>
<comment type="subcellular location">
    <subcellularLocation>
        <location evidence="1">Nucleus</location>
    </subcellularLocation>
</comment>
<dbReference type="PROSITE" id="PS50194">
    <property type="entry name" value="FILAMIN_REPEAT"/>
    <property type="match status" value="24"/>
</dbReference>
<dbReference type="GO" id="GO:0008270">
    <property type="term" value="F:zinc ion binding"/>
    <property type="evidence" value="ECO:0007669"/>
    <property type="project" value="UniProtKB-KW"/>
</dbReference>
<feature type="repeat" description="Filamin" evidence="12">
    <location>
        <begin position="2919"/>
        <end position="3012"/>
    </location>
</feature>
<dbReference type="GO" id="GO:0005634">
    <property type="term" value="C:nucleus"/>
    <property type="evidence" value="ECO:0007669"/>
    <property type="project" value="UniProtKB-SubCell"/>
</dbReference>
<comment type="similarity">
    <text evidence="3">Belongs to the filamin family.</text>
</comment>
<dbReference type="Pfam" id="PF00307">
    <property type="entry name" value="CH"/>
    <property type="match status" value="3"/>
</dbReference>
<feature type="repeat" description="Filamin" evidence="12">
    <location>
        <begin position="2361"/>
        <end position="2454"/>
    </location>
</feature>
<evidence type="ECO:0000256" key="1">
    <source>
        <dbReference type="ARBA" id="ARBA00004123"/>
    </source>
</evidence>
<organism evidence="15 16">
    <name type="scientific">Cherax quadricarinatus</name>
    <name type="common">Australian red claw crayfish</name>
    <dbReference type="NCBI Taxonomy" id="27406"/>
    <lineage>
        <taxon>Eukaryota</taxon>
        <taxon>Metazoa</taxon>
        <taxon>Ecdysozoa</taxon>
        <taxon>Arthropoda</taxon>
        <taxon>Crustacea</taxon>
        <taxon>Multicrustacea</taxon>
        <taxon>Malacostraca</taxon>
        <taxon>Eumalacostraca</taxon>
        <taxon>Eucarida</taxon>
        <taxon>Decapoda</taxon>
        <taxon>Pleocyemata</taxon>
        <taxon>Astacidea</taxon>
        <taxon>Parastacoidea</taxon>
        <taxon>Parastacidae</taxon>
        <taxon>Cherax</taxon>
    </lineage>
</organism>
<dbReference type="GO" id="GO:0003677">
    <property type="term" value="F:DNA binding"/>
    <property type="evidence" value="ECO:0007669"/>
    <property type="project" value="UniProtKB-KW"/>
</dbReference>
<evidence type="ECO:0000256" key="4">
    <source>
        <dbReference type="ARBA" id="ARBA00022723"/>
    </source>
</evidence>
<keyword evidence="9" id="KW-0238">DNA-binding</keyword>
<feature type="compositionally biased region" description="Low complexity" evidence="13">
    <location>
        <begin position="899"/>
        <end position="923"/>
    </location>
</feature>
<dbReference type="SUPFAM" id="SSF81296">
    <property type="entry name" value="E set domains"/>
    <property type="match status" value="23"/>
</dbReference>
<evidence type="ECO:0000259" key="14">
    <source>
        <dbReference type="PROSITE" id="PS50021"/>
    </source>
</evidence>
<feature type="compositionally biased region" description="Polar residues" evidence="13">
    <location>
        <begin position="668"/>
        <end position="700"/>
    </location>
</feature>
<evidence type="ECO:0000256" key="2">
    <source>
        <dbReference type="ARBA" id="ARBA00005682"/>
    </source>
</evidence>
<accession>A0AAW0XI52</accession>
<evidence type="ECO:0000256" key="5">
    <source>
        <dbReference type="ARBA" id="ARBA00022737"/>
    </source>
</evidence>
<dbReference type="InterPro" id="IPR001715">
    <property type="entry name" value="CH_dom"/>
</dbReference>
<dbReference type="InterPro" id="IPR021839">
    <property type="entry name" value="EGR1_C"/>
</dbReference>
<gene>
    <name evidence="15" type="ORF">OTU49_001121</name>
</gene>
<feature type="compositionally biased region" description="Basic and acidic residues" evidence="13">
    <location>
        <begin position="1198"/>
        <end position="1231"/>
    </location>
</feature>
<dbReference type="CDD" id="cd21185">
    <property type="entry name" value="CH_jitterbug-like_rpt3"/>
    <property type="match status" value="1"/>
</dbReference>
<dbReference type="GO" id="GO:0030036">
    <property type="term" value="P:actin cytoskeleton organization"/>
    <property type="evidence" value="ECO:0007669"/>
    <property type="project" value="InterPro"/>
</dbReference>
<dbReference type="SMART" id="SM00557">
    <property type="entry name" value="IG_FLMN"/>
    <property type="match status" value="23"/>
</dbReference>
<feature type="compositionally biased region" description="Low complexity" evidence="13">
    <location>
        <begin position="964"/>
        <end position="975"/>
    </location>
</feature>
<feature type="repeat" description="Filamin" evidence="12">
    <location>
        <begin position="546"/>
        <end position="628"/>
    </location>
</feature>
<dbReference type="Gene3D" id="2.60.40.10">
    <property type="entry name" value="Immunoglobulins"/>
    <property type="match status" value="23"/>
</dbReference>
<dbReference type="InterPro" id="IPR017868">
    <property type="entry name" value="Filamin/ABP280_repeat-like"/>
</dbReference>
<feature type="repeat" description="Filamin" evidence="12">
    <location>
        <begin position="2636"/>
        <end position="2728"/>
    </location>
</feature>
<feature type="domain" description="Calponin-homology (CH)" evidence="14">
    <location>
        <begin position="147"/>
        <end position="250"/>
    </location>
</feature>
<feature type="repeat" description="Filamin" evidence="12">
    <location>
        <begin position="2167"/>
        <end position="2261"/>
    </location>
</feature>
<evidence type="ECO:0000313" key="16">
    <source>
        <dbReference type="Proteomes" id="UP001445076"/>
    </source>
</evidence>
<feature type="repeat" description="Filamin" evidence="12">
    <location>
        <begin position="3107"/>
        <end position="3203"/>
    </location>
</feature>
<evidence type="ECO:0000256" key="13">
    <source>
        <dbReference type="SAM" id="MobiDB-lite"/>
    </source>
</evidence>
<feature type="region of interest" description="Disordered" evidence="13">
    <location>
        <begin position="755"/>
        <end position="787"/>
    </location>
</feature>
<feature type="compositionally biased region" description="Polar residues" evidence="13">
    <location>
        <begin position="708"/>
        <end position="718"/>
    </location>
</feature>
<dbReference type="CDD" id="cd21229">
    <property type="entry name" value="CH_jitterbug-like_rpt2"/>
    <property type="match status" value="1"/>
</dbReference>
<dbReference type="InterPro" id="IPR036872">
    <property type="entry name" value="CH_dom_sf"/>
</dbReference>
<evidence type="ECO:0000256" key="3">
    <source>
        <dbReference type="ARBA" id="ARBA00009238"/>
    </source>
</evidence>
<keyword evidence="4" id="KW-0479">Metal-binding</keyword>
<dbReference type="InterPro" id="IPR014756">
    <property type="entry name" value="Ig_E-set"/>
</dbReference>
<evidence type="ECO:0000256" key="10">
    <source>
        <dbReference type="ARBA" id="ARBA00023163"/>
    </source>
</evidence>
<evidence type="ECO:0000256" key="8">
    <source>
        <dbReference type="ARBA" id="ARBA00023015"/>
    </source>
</evidence>